<proteinExistence type="predicted"/>
<gene>
    <name evidence="1" type="ORF">K3169_25445</name>
</gene>
<dbReference type="EMBL" id="CP081201">
    <property type="protein sequence ID" value="UXZ95623.1"/>
    <property type="molecule type" value="Genomic_DNA"/>
</dbReference>
<evidence type="ECO:0000313" key="1">
    <source>
        <dbReference type="EMBL" id="UXZ95623.1"/>
    </source>
</evidence>
<reference evidence="1" key="1">
    <citation type="submission" date="2021-08" db="EMBL/GenBank/DDBJ databases">
        <title>Complete genome sequence of Pseudomonas phytophila.</title>
        <authorList>
            <person name="Weir B.S."/>
            <person name="Templeton M.D."/>
            <person name="Arshed S."/>
            <person name="Andersen M.T."/>
            <person name="Jayaraman J."/>
        </authorList>
    </citation>
    <scope>NUCLEOTIDE SEQUENCE</scope>
    <source>
        <strain evidence="1">ICMP 23753</strain>
    </source>
</reference>
<protein>
    <recommendedName>
        <fullName evidence="3">DUF3077 domain-containing protein</fullName>
    </recommendedName>
</protein>
<accession>A0ABY6FCK3</accession>
<keyword evidence="2" id="KW-1185">Reference proteome</keyword>
<sequence length="108" mass="11930">MSHSPPLPRYIPLTQPGLDNPVFLLDSEAPLKDLQACAEARVSLVTRFLDTLINMKPTDANENDLVNIASTAHLLMLEACDVHRVIEKRLWSSGETAFSGCEPERQSA</sequence>
<evidence type="ECO:0000313" key="2">
    <source>
        <dbReference type="Proteomes" id="UP001063228"/>
    </source>
</evidence>
<evidence type="ECO:0008006" key="3">
    <source>
        <dbReference type="Google" id="ProtNLM"/>
    </source>
</evidence>
<organism evidence="1 2">
    <name type="scientific">Pseudomonas phytophila</name>
    <dbReference type="NCBI Taxonomy" id="2867264"/>
    <lineage>
        <taxon>Bacteria</taxon>
        <taxon>Pseudomonadati</taxon>
        <taxon>Pseudomonadota</taxon>
        <taxon>Gammaproteobacteria</taxon>
        <taxon>Pseudomonadales</taxon>
        <taxon>Pseudomonadaceae</taxon>
        <taxon>Pseudomonas</taxon>
    </lineage>
</organism>
<dbReference type="RefSeq" id="WP_263268675.1">
    <property type="nucleotide sequence ID" value="NZ_CP081201.1"/>
</dbReference>
<name>A0ABY6FCK3_9PSED</name>
<dbReference type="Proteomes" id="UP001063228">
    <property type="component" value="Chromosome"/>
</dbReference>